<evidence type="ECO:0000313" key="1">
    <source>
        <dbReference type="EMBL" id="KAJ8631607.1"/>
    </source>
</evidence>
<dbReference type="EMBL" id="CM056815">
    <property type="protein sequence ID" value="KAJ8631607.1"/>
    <property type="molecule type" value="Genomic_DNA"/>
</dbReference>
<comment type="caution">
    <text evidence="1">The sequence shown here is derived from an EMBL/GenBank/DDBJ whole genome shotgun (WGS) entry which is preliminary data.</text>
</comment>
<gene>
    <name evidence="1" type="ORF">MRB53_024930</name>
</gene>
<reference evidence="1 2" key="1">
    <citation type="journal article" date="2022" name="Hortic Res">
        <title>A haplotype resolved chromosomal level avocado genome allows analysis of novel avocado genes.</title>
        <authorList>
            <person name="Nath O."/>
            <person name="Fletcher S.J."/>
            <person name="Hayward A."/>
            <person name="Shaw L.M."/>
            <person name="Masouleh A.K."/>
            <person name="Furtado A."/>
            <person name="Henry R.J."/>
            <person name="Mitter N."/>
        </authorList>
    </citation>
    <scope>NUCLEOTIDE SEQUENCE [LARGE SCALE GENOMIC DNA]</scope>
    <source>
        <strain evidence="2">cv. Hass</strain>
    </source>
</reference>
<dbReference type="Proteomes" id="UP001234297">
    <property type="component" value="Chromosome 7"/>
</dbReference>
<evidence type="ECO:0000313" key="2">
    <source>
        <dbReference type="Proteomes" id="UP001234297"/>
    </source>
</evidence>
<protein>
    <submittedName>
        <fullName evidence="1">Uncharacterized protein</fullName>
    </submittedName>
</protein>
<name>A0ACC2LEP9_PERAE</name>
<sequence length="110" mass="12638">MWGSPKQSRTVWNTHPNRSLRCLLFDFSLITIVDPQRFWPDFSKSEQTDQEPNFFKRLSCVFGHAAPVFFDRGIAKQETGEISSLSVEPCQGETLIITVFEINKSEILDV</sequence>
<keyword evidence="2" id="KW-1185">Reference proteome</keyword>
<proteinExistence type="predicted"/>
<accession>A0ACC2LEP9</accession>
<organism evidence="1 2">
    <name type="scientific">Persea americana</name>
    <name type="common">Avocado</name>
    <dbReference type="NCBI Taxonomy" id="3435"/>
    <lineage>
        <taxon>Eukaryota</taxon>
        <taxon>Viridiplantae</taxon>
        <taxon>Streptophyta</taxon>
        <taxon>Embryophyta</taxon>
        <taxon>Tracheophyta</taxon>
        <taxon>Spermatophyta</taxon>
        <taxon>Magnoliopsida</taxon>
        <taxon>Magnoliidae</taxon>
        <taxon>Laurales</taxon>
        <taxon>Lauraceae</taxon>
        <taxon>Persea</taxon>
    </lineage>
</organism>